<dbReference type="PANTHER" id="PTHR10264">
    <property type="entry name" value="BAND 7 PROTEIN-RELATED"/>
    <property type="match status" value="1"/>
</dbReference>
<dbReference type="InterPro" id="IPR001972">
    <property type="entry name" value="Stomatin_HflK_fam"/>
</dbReference>
<dbReference type="PROSITE" id="PS01270">
    <property type="entry name" value="BAND_7"/>
    <property type="match status" value="1"/>
</dbReference>
<evidence type="ECO:0000313" key="7">
    <source>
        <dbReference type="Proteomes" id="UP001608902"/>
    </source>
</evidence>
<dbReference type="SUPFAM" id="SSF117892">
    <property type="entry name" value="Band 7/SPFH domain"/>
    <property type="match status" value="1"/>
</dbReference>
<sequence length="277" mass="30902">MKKTRKSNDILHSNPPFFSALSYYTVITFVWILILVTMPFSLLFCIKIVHEYKRMVVFRLGRLLGSNPKGPGVVLLLPCIDEHYIVDLRTVSYDVPSQEMLTKDSVTVSVDAAVYFRTSNPIATVTGISDARMSTRQLAQTTIRNVVGTRTLSEIMCDREGIACHAQRVLDEGTYSWGIKVERVELKDIRLPMELCRVFAAEAEASREADAKIVNASGELNASLALKHAADEMCDSPAALQLRYLQTLSRIASTKNHTVILPLPSELIRSICHLTSD</sequence>
<comment type="caution">
    <text evidence="6">The sequence shown here is derived from an EMBL/GenBank/DDBJ whole genome shotgun (WGS) entry which is preliminary data.</text>
</comment>
<evidence type="ECO:0000256" key="3">
    <source>
        <dbReference type="ARBA" id="ARBA00023136"/>
    </source>
</evidence>
<organism evidence="6 7">
    <name type="scientific">Gnathostoma spinigerum</name>
    <dbReference type="NCBI Taxonomy" id="75299"/>
    <lineage>
        <taxon>Eukaryota</taxon>
        <taxon>Metazoa</taxon>
        <taxon>Ecdysozoa</taxon>
        <taxon>Nematoda</taxon>
        <taxon>Chromadorea</taxon>
        <taxon>Rhabditida</taxon>
        <taxon>Spirurina</taxon>
        <taxon>Gnathostomatomorpha</taxon>
        <taxon>Gnathostomatoidea</taxon>
        <taxon>Gnathostomatidae</taxon>
        <taxon>Gnathostoma</taxon>
    </lineage>
</organism>
<comment type="subcellular location">
    <subcellularLocation>
        <location evidence="1">Membrane</location>
    </subcellularLocation>
</comment>
<dbReference type="SMART" id="SM00244">
    <property type="entry name" value="PHB"/>
    <property type="match status" value="1"/>
</dbReference>
<keyword evidence="7" id="KW-1185">Reference proteome</keyword>
<dbReference type="Gene3D" id="6.10.250.2090">
    <property type="match status" value="1"/>
</dbReference>
<evidence type="ECO:0000259" key="5">
    <source>
        <dbReference type="SMART" id="SM00244"/>
    </source>
</evidence>
<keyword evidence="4" id="KW-0812">Transmembrane</keyword>
<protein>
    <recommendedName>
        <fullName evidence="5">Band 7 domain-containing protein</fullName>
    </recommendedName>
</protein>
<dbReference type="Proteomes" id="UP001608902">
    <property type="component" value="Unassembled WGS sequence"/>
</dbReference>
<dbReference type="Pfam" id="PF01145">
    <property type="entry name" value="Band_7"/>
    <property type="match status" value="1"/>
</dbReference>
<dbReference type="AlphaFoldDB" id="A0ABD6EFA5"/>
<accession>A0ABD6EFA5</accession>
<evidence type="ECO:0000256" key="4">
    <source>
        <dbReference type="SAM" id="Phobius"/>
    </source>
</evidence>
<evidence type="ECO:0000256" key="1">
    <source>
        <dbReference type="ARBA" id="ARBA00004370"/>
    </source>
</evidence>
<dbReference type="GO" id="GO:0009898">
    <property type="term" value="C:cytoplasmic side of plasma membrane"/>
    <property type="evidence" value="ECO:0007669"/>
    <property type="project" value="UniProtKB-ARBA"/>
</dbReference>
<keyword evidence="3 4" id="KW-0472">Membrane</keyword>
<feature type="transmembrane region" description="Helical" evidence="4">
    <location>
        <begin position="20"/>
        <end position="46"/>
    </location>
</feature>
<dbReference type="EMBL" id="JBGFUD010003099">
    <property type="protein sequence ID" value="MFH4978336.1"/>
    <property type="molecule type" value="Genomic_DNA"/>
</dbReference>
<dbReference type="PANTHER" id="PTHR10264:SF116">
    <property type="entry name" value="STOMATIN-3"/>
    <property type="match status" value="1"/>
</dbReference>
<evidence type="ECO:0000256" key="2">
    <source>
        <dbReference type="ARBA" id="ARBA00008164"/>
    </source>
</evidence>
<dbReference type="PRINTS" id="PR00721">
    <property type="entry name" value="STOMATIN"/>
</dbReference>
<feature type="domain" description="Band 7" evidence="5">
    <location>
        <begin position="44"/>
        <end position="203"/>
    </location>
</feature>
<dbReference type="InterPro" id="IPR043202">
    <property type="entry name" value="Band-7_stomatin-like"/>
</dbReference>
<gene>
    <name evidence="6" type="ORF">AB6A40_005045</name>
</gene>
<name>A0ABD6EFA5_9BILA</name>
<dbReference type="FunFam" id="3.30.479.30:FF:000004">
    <property type="entry name" value="Putative membrane protease family, stomatin"/>
    <property type="match status" value="1"/>
</dbReference>
<evidence type="ECO:0000313" key="6">
    <source>
        <dbReference type="EMBL" id="MFH4978336.1"/>
    </source>
</evidence>
<keyword evidence="4" id="KW-1133">Transmembrane helix</keyword>
<dbReference type="InterPro" id="IPR018080">
    <property type="entry name" value="Band_7/stomatin-like_CS"/>
</dbReference>
<comment type="similarity">
    <text evidence="2">Belongs to the band 7/mec-2 family.</text>
</comment>
<dbReference type="InterPro" id="IPR001107">
    <property type="entry name" value="Band_7"/>
</dbReference>
<reference evidence="6 7" key="1">
    <citation type="submission" date="2024-08" db="EMBL/GenBank/DDBJ databases">
        <title>Gnathostoma spinigerum genome.</title>
        <authorList>
            <person name="Gonzalez-Bertolin B."/>
            <person name="Monzon S."/>
            <person name="Zaballos A."/>
            <person name="Jimenez P."/>
            <person name="Dekumyoy P."/>
            <person name="Varona S."/>
            <person name="Cuesta I."/>
            <person name="Sumanam S."/>
            <person name="Adisakwattana P."/>
            <person name="Gasser R.B."/>
            <person name="Hernandez-Gonzalez A."/>
            <person name="Young N.D."/>
            <person name="Perteguer M.J."/>
        </authorList>
    </citation>
    <scope>NUCLEOTIDE SEQUENCE [LARGE SCALE GENOMIC DNA]</scope>
    <source>
        <strain evidence="6">AL3</strain>
        <tissue evidence="6">Liver</tissue>
    </source>
</reference>
<proteinExistence type="inferred from homology"/>
<dbReference type="Gene3D" id="3.30.479.30">
    <property type="entry name" value="Band 7 domain"/>
    <property type="match status" value="1"/>
</dbReference>
<dbReference type="InterPro" id="IPR036013">
    <property type="entry name" value="Band_7/SPFH_dom_sf"/>
</dbReference>